<sequence length="107" mass="11857">MPATTTRRQLRECLDDVDFPADKDTLLSAAERRSCDDDTIRALRSIPPETYAGFAEVLASVPLTDDVMTNGERGAAHRVHAKPGVTQRDRDVPPNPITEELGENRKK</sequence>
<comment type="caution">
    <text evidence="2">The sequence shown here is derived from an EMBL/GenBank/DDBJ whole genome shotgun (WGS) entry which is preliminary data.</text>
</comment>
<evidence type="ECO:0000256" key="1">
    <source>
        <dbReference type="SAM" id="MobiDB-lite"/>
    </source>
</evidence>
<name>A0A9X2Z3L1_9MYCO</name>
<reference evidence="2" key="1">
    <citation type="submission" date="2020-07" db="EMBL/GenBank/DDBJ databases">
        <authorList>
            <person name="Pettersson B.M.F."/>
            <person name="Behra P.R.K."/>
            <person name="Ramesh M."/>
            <person name="Das S."/>
            <person name="Dasgupta S."/>
            <person name="Kirsebom L.A."/>
        </authorList>
    </citation>
    <scope>NUCLEOTIDE SEQUENCE</scope>
    <source>
        <strain evidence="2">DSM 44838</strain>
    </source>
</reference>
<dbReference type="RefSeq" id="WP_263996838.1">
    <property type="nucleotide sequence ID" value="NZ_JACKVK010000008.1"/>
</dbReference>
<keyword evidence="3" id="KW-1185">Reference proteome</keyword>
<accession>A0A9X2Z3L1</accession>
<organism evidence="2 3">
    <name type="scientific">Mycobacterium yunnanensis</name>
    <dbReference type="NCBI Taxonomy" id="368477"/>
    <lineage>
        <taxon>Bacteria</taxon>
        <taxon>Bacillati</taxon>
        <taxon>Actinomycetota</taxon>
        <taxon>Actinomycetes</taxon>
        <taxon>Mycobacteriales</taxon>
        <taxon>Mycobacteriaceae</taxon>
        <taxon>Mycobacterium</taxon>
    </lineage>
</organism>
<protein>
    <submittedName>
        <fullName evidence="2">DUF2795 domain-containing protein</fullName>
    </submittedName>
</protein>
<reference evidence="2" key="2">
    <citation type="journal article" date="2022" name="BMC Genomics">
        <title>Comparative genome analysis of mycobacteria focusing on tRNA and non-coding RNA.</title>
        <authorList>
            <person name="Behra P.R.K."/>
            <person name="Pettersson B.M.F."/>
            <person name="Ramesh M."/>
            <person name="Das S."/>
            <person name="Dasgupta S."/>
            <person name="Kirsebom L.A."/>
        </authorList>
    </citation>
    <scope>NUCLEOTIDE SEQUENCE</scope>
    <source>
        <strain evidence="2">DSM 44838</strain>
    </source>
</reference>
<proteinExistence type="predicted"/>
<dbReference type="Proteomes" id="UP001141629">
    <property type="component" value="Unassembled WGS sequence"/>
</dbReference>
<gene>
    <name evidence="2" type="ORF">H7K45_16240</name>
</gene>
<dbReference type="AlphaFoldDB" id="A0A9X2Z3L1"/>
<feature type="region of interest" description="Disordered" evidence="1">
    <location>
        <begin position="71"/>
        <end position="107"/>
    </location>
</feature>
<dbReference type="EMBL" id="JACKVK010000008">
    <property type="protein sequence ID" value="MCV7422101.1"/>
    <property type="molecule type" value="Genomic_DNA"/>
</dbReference>
<evidence type="ECO:0000313" key="3">
    <source>
        <dbReference type="Proteomes" id="UP001141629"/>
    </source>
</evidence>
<evidence type="ECO:0000313" key="2">
    <source>
        <dbReference type="EMBL" id="MCV7422101.1"/>
    </source>
</evidence>
<dbReference type="InterPro" id="IPR021527">
    <property type="entry name" value="DUF2795"/>
</dbReference>
<dbReference type="Pfam" id="PF11387">
    <property type="entry name" value="DUF2795"/>
    <property type="match status" value="1"/>
</dbReference>